<dbReference type="AlphaFoldDB" id="A0A9Q0DNG5"/>
<gene>
    <name evidence="1" type="ORF">NHX12_007751</name>
</gene>
<dbReference type="PANTHER" id="PTHR45913:SF22">
    <property type="entry name" value="SCAN BOX DOMAIN-CONTAINING PROTEIN"/>
    <property type="match status" value="1"/>
</dbReference>
<sequence>MLGKAAEVKLSQIPLSNDTISDEDILAQVVADLISSPAKFSLQLDETTDVSNLSQLAVFVRYVKDDVIKEDFIFCKPLTTTTKAADVKELVDDFFKDNNLSWDMVSADCSDGAPVMLGRKSGFGALVKADAPHIIVTHCILHRHALATKTLPPKLAEVLKIVVECVNYVRNSALRHRIFSELCEEMGSEFEMQGGGVNIIEAEENLKAFQKKLPLRKRRTENDNFANFPLLDDCVSKIEDVSGIGDISVPAELKQAIATHCKVSRRILPYKRVISSMGETAVHV</sequence>
<name>A0A9Q0DNG5_9TELE</name>
<dbReference type="OrthoDB" id="6144063at2759"/>
<dbReference type="PANTHER" id="PTHR45913">
    <property type="entry name" value="EPM2A-INTERACTING PROTEIN 1"/>
    <property type="match status" value="1"/>
</dbReference>
<comment type="caution">
    <text evidence="1">The sequence shown here is derived from an EMBL/GenBank/DDBJ whole genome shotgun (WGS) entry which is preliminary data.</text>
</comment>
<keyword evidence="2" id="KW-1185">Reference proteome</keyword>
<proteinExistence type="predicted"/>
<dbReference type="Proteomes" id="UP001148018">
    <property type="component" value="Unassembled WGS sequence"/>
</dbReference>
<evidence type="ECO:0000313" key="2">
    <source>
        <dbReference type="Proteomes" id="UP001148018"/>
    </source>
</evidence>
<dbReference type="EMBL" id="JANIIK010000113">
    <property type="protein sequence ID" value="KAJ3592624.1"/>
    <property type="molecule type" value="Genomic_DNA"/>
</dbReference>
<evidence type="ECO:0000313" key="1">
    <source>
        <dbReference type="EMBL" id="KAJ3592624.1"/>
    </source>
</evidence>
<reference evidence="1" key="1">
    <citation type="submission" date="2022-07" db="EMBL/GenBank/DDBJ databases">
        <title>Chromosome-level genome of Muraenolepis orangiensis.</title>
        <authorList>
            <person name="Kim J."/>
        </authorList>
    </citation>
    <scope>NUCLEOTIDE SEQUENCE</scope>
    <source>
        <strain evidence="1">KU_S4_2022</strain>
        <tissue evidence="1">Muscle</tissue>
    </source>
</reference>
<protein>
    <submittedName>
        <fullName evidence="1">Uncharacterized protein</fullName>
    </submittedName>
</protein>
<accession>A0A9Q0DNG5</accession>
<organism evidence="1 2">
    <name type="scientific">Muraenolepis orangiensis</name>
    <name type="common">Patagonian moray cod</name>
    <dbReference type="NCBI Taxonomy" id="630683"/>
    <lineage>
        <taxon>Eukaryota</taxon>
        <taxon>Metazoa</taxon>
        <taxon>Chordata</taxon>
        <taxon>Craniata</taxon>
        <taxon>Vertebrata</taxon>
        <taxon>Euteleostomi</taxon>
        <taxon>Actinopterygii</taxon>
        <taxon>Neopterygii</taxon>
        <taxon>Teleostei</taxon>
        <taxon>Neoteleostei</taxon>
        <taxon>Acanthomorphata</taxon>
        <taxon>Zeiogadaria</taxon>
        <taxon>Gadariae</taxon>
        <taxon>Gadiformes</taxon>
        <taxon>Muraenolepidoidei</taxon>
        <taxon>Muraenolepididae</taxon>
        <taxon>Muraenolepis</taxon>
    </lineage>
</organism>